<evidence type="ECO:0000256" key="3">
    <source>
        <dbReference type="SAM" id="MobiDB-lite"/>
    </source>
</evidence>
<accession>A0A9D2QC77</accession>
<feature type="region of interest" description="Disordered" evidence="3">
    <location>
        <begin position="1"/>
        <end position="27"/>
    </location>
</feature>
<dbReference type="InterPro" id="IPR001647">
    <property type="entry name" value="HTH_TetR"/>
</dbReference>
<dbReference type="InterPro" id="IPR041484">
    <property type="entry name" value="TetR_C_25"/>
</dbReference>
<dbReference type="AlphaFoldDB" id="A0A9D2QC77"/>
<organism evidence="5 6">
    <name type="scientific">Candidatus Corynebacterium faecigallinarum</name>
    <dbReference type="NCBI Taxonomy" id="2838528"/>
    <lineage>
        <taxon>Bacteria</taxon>
        <taxon>Bacillati</taxon>
        <taxon>Actinomycetota</taxon>
        <taxon>Actinomycetes</taxon>
        <taxon>Mycobacteriales</taxon>
        <taxon>Corynebacteriaceae</taxon>
        <taxon>Corynebacterium</taxon>
    </lineage>
</organism>
<dbReference type="GO" id="GO:0000976">
    <property type="term" value="F:transcription cis-regulatory region binding"/>
    <property type="evidence" value="ECO:0007669"/>
    <property type="project" value="TreeGrafter"/>
</dbReference>
<feature type="DNA-binding region" description="H-T-H motif" evidence="2">
    <location>
        <begin position="48"/>
        <end position="67"/>
    </location>
</feature>
<dbReference type="SUPFAM" id="SSF46689">
    <property type="entry name" value="Homeodomain-like"/>
    <property type="match status" value="1"/>
</dbReference>
<dbReference type="PANTHER" id="PTHR30055">
    <property type="entry name" value="HTH-TYPE TRANSCRIPTIONAL REGULATOR RUTR"/>
    <property type="match status" value="1"/>
</dbReference>
<evidence type="ECO:0000256" key="2">
    <source>
        <dbReference type="PROSITE-ProRule" id="PRU00335"/>
    </source>
</evidence>
<name>A0A9D2QC77_9CORY</name>
<comment type="caution">
    <text evidence="5">The sequence shown here is derived from an EMBL/GenBank/DDBJ whole genome shotgun (WGS) entry which is preliminary data.</text>
</comment>
<dbReference type="Pfam" id="PF00440">
    <property type="entry name" value="TetR_N"/>
    <property type="match status" value="1"/>
</dbReference>
<sequence>MSPDTTSDTTNDNAPDATVESTPETTTTTRIRDAALHEFGERGVAGATMKSIAERAGVSAQLVVHHFGSKRGIAAACDEYVVAQFREYNTSLMASGGAFSRQEKLSQPWLVPAIAYFAARLADDSPAVADLVDDAVEDALVYFAKGEEAGMIKPTAHPRERVVLIMMWQLGALSLHRHVKRLLGVDLVAGDMESLTAWSAGVSELLTEGLFHKEAMEKRND</sequence>
<dbReference type="PANTHER" id="PTHR30055:SF146">
    <property type="entry name" value="HTH-TYPE TRANSCRIPTIONAL DUAL REGULATOR CECR"/>
    <property type="match status" value="1"/>
</dbReference>
<dbReference type="Proteomes" id="UP000823858">
    <property type="component" value="Unassembled WGS sequence"/>
</dbReference>
<dbReference type="Pfam" id="PF17933">
    <property type="entry name" value="TetR_C_25"/>
    <property type="match status" value="1"/>
</dbReference>
<dbReference type="Gene3D" id="1.10.357.10">
    <property type="entry name" value="Tetracycline Repressor, domain 2"/>
    <property type="match status" value="1"/>
</dbReference>
<reference evidence="5" key="2">
    <citation type="submission" date="2021-04" db="EMBL/GenBank/DDBJ databases">
        <authorList>
            <person name="Gilroy R."/>
        </authorList>
    </citation>
    <scope>NUCLEOTIDE SEQUENCE</scope>
    <source>
        <strain evidence="5">ChiHjej13B12-4958</strain>
    </source>
</reference>
<protein>
    <submittedName>
        <fullName evidence="5">TetR family transcriptional regulator</fullName>
    </submittedName>
</protein>
<keyword evidence="1 2" id="KW-0238">DNA-binding</keyword>
<feature type="domain" description="HTH tetR-type" evidence="4">
    <location>
        <begin position="25"/>
        <end position="85"/>
    </location>
</feature>
<evidence type="ECO:0000256" key="1">
    <source>
        <dbReference type="ARBA" id="ARBA00023125"/>
    </source>
</evidence>
<dbReference type="InterPro" id="IPR050109">
    <property type="entry name" value="HTH-type_TetR-like_transc_reg"/>
</dbReference>
<evidence type="ECO:0000259" key="4">
    <source>
        <dbReference type="PROSITE" id="PS50977"/>
    </source>
</evidence>
<dbReference type="GO" id="GO:0003700">
    <property type="term" value="F:DNA-binding transcription factor activity"/>
    <property type="evidence" value="ECO:0007669"/>
    <property type="project" value="TreeGrafter"/>
</dbReference>
<evidence type="ECO:0000313" key="6">
    <source>
        <dbReference type="Proteomes" id="UP000823858"/>
    </source>
</evidence>
<gene>
    <name evidence="5" type="ORF">H9751_00010</name>
</gene>
<dbReference type="PRINTS" id="PR00455">
    <property type="entry name" value="HTHTETR"/>
</dbReference>
<dbReference type="EMBL" id="DWVP01000001">
    <property type="protein sequence ID" value="HJC83950.1"/>
    <property type="molecule type" value="Genomic_DNA"/>
</dbReference>
<evidence type="ECO:0000313" key="5">
    <source>
        <dbReference type="EMBL" id="HJC83950.1"/>
    </source>
</evidence>
<dbReference type="InterPro" id="IPR009057">
    <property type="entry name" value="Homeodomain-like_sf"/>
</dbReference>
<dbReference type="PROSITE" id="PS50977">
    <property type="entry name" value="HTH_TETR_2"/>
    <property type="match status" value="1"/>
</dbReference>
<proteinExistence type="predicted"/>
<reference evidence="5" key="1">
    <citation type="journal article" date="2021" name="PeerJ">
        <title>Extensive microbial diversity within the chicken gut microbiome revealed by metagenomics and culture.</title>
        <authorList>
            <person name="Gilroy R."/>
            <person name="Ravi A."/>
            <person name="Getino M."/>
            <person name="Pursley I."/>
            <person name="Horton D.L."/>
            <person name="Alikhan N.F."/>
            <person name="Baker D."/>
            <person name="Gharbi K."/>
            <person name="Hall N."/>
            <person name="Watson M."/>
            <person name="Adriaenssens E.M."/>
            <person name="Foster-Nyarko E."/>
            <person name="Jarju S."/>
            <person name="Secka A."/>
            <person name="Antonio M."/>
            <person name="Oren A."/>
            <person name="Chaudhuri R.R."/>
            <person name="La Ragione R."/>
            <person name="Hildebrand F."/>
            <person name="Pallen M.J."/>
        </authorList>
    </citation>
    <scope>NUCLEOTIDE SEQUENCE</scope>
    <source>
        <strain evidence="5">ChiHjej13B12-4958</strain>
    </source>
</reference>